<dbReference type="EMBL" id="CP036200">
    <property type="protein sequence ID" value="QBF81788.1"/>
    <property type="molecule type" value="Genomic_DNA"/>
</dbReference>
<dbReference type="GO" id="GO:0008448">
    <property type="term" value="F:N-acetylglucosamine-6-phosphate deacetylase activity"/>
    <property type="evidence" value="ECO:0007669"/>
    <property type="project" value="UniProtKB-UniRule"/>
</dbReference>
<feature type="binding site" evidence="7">
    <location>
        <position position="146"/>
    </location>
    <ligand>
        <name>substrate</name>
    </ligand>
</feature>
<feature type="binding site" evidence="8">
    <location>
        <position position="135"/>
    </location>
    <ligand>
        <name>Zn(2+)</name>
        <dbReference type="ChEBI" id="CHEBI:29105"/>
    </ligand>
</feature>
<reference evidence="10 11" key="1">
    <citation type="submission" date="2019-02" db="EMBL/GenBank/DDBJ databases">
        <title>Shewanella sp. D4-2 isolated from Dokdo Island.</title>
        <authorList>
            <person name="Baek K."/>
        </authorList>
    </citation>
    <scope>NUCLEOTIDE SEQUENCE [LARGE SCALE GENOMIC DNA]</scope>
    <source>
        <strain evidence="10 11">D4-2</strain>
    </source>
</reference>
<dbReference type="Gene3D" id="3.20.20.140">
    <property type="entry name" value="Metal-dependent hydrolases"/>
    <property type="match status" value="1"/>
</dbReference>
<evidence type="ECO:0000256" key="7">
    <source>
        <dbReference type="PIRSR" id="PIRSR038994-2"/>
    </source>
</evidence>
<accession>A0A411PE67</accession>
<comment type="similarity">
    <text evidence="1 5">Belongs to the metallo-dependent hydrolases superfamily. NagA family.</text>
</comment>
<organism evidence="10 11">
    <name type="scientific">Shewanella maritima</name>
    <dbReference type="NCBI Taxonomy" id="2520507"/>
    <lineage>
        <taxon>Bacteria</taxon>
        <taxon>Pseudomonadati</taxon>
        <taxon>Pseudomonadota</taxon>
        <taxon>Gammaproteobacteria</taxon>
        <taxon>Alteromonadales</taxon>
        <taxon>Shewanellaceae</taxon>
        <taxon>Shewanella</taxon>
    </lineage>
</organism>
<feature type="active site" description="Proton donor/acceptor" evidence="6">
    <location>
        <position position="278"/>
    </location>
</feature>
<evidence type="ECO:0000256" key="1">
    <source>
        <dbReference type="ARBA" id="ARBA00010716"/>
    </source>
</evidence>
<comment type="catalytic activity">
    <reaction evidence="5">
        <text>N-acetyl-D-glucosamine 6-phosphate + H2O = D-glucosamine 6-phosphate + acetate</text>
        <dbReference type="Rhea" id="RHEA:22936"/>
        <dbReference type="ChEBI" id="CHEBI:15377"/>
        <dbReference type="ChEBI" id="CHEBI:30089"/>
        <dbReference type="ChEBI" id="CHEBI:57513"/>
        <dbReference type="ChEBI" id="CHEBI:58725"/>
        <dbReference type="EC" id="3.5.1.25"/>
    </reaction>
</comment>
<dbReference type="InterPro" id="IPR032466">
    <property type="entry name" value="Metal_Hydrolase"/>
</dbReference>
<dbReference type="NCBIfam" id="TIGR00221">
    <property type="entry name" value="nagA"/>
    <property type="match status" value="1"/>
</dbReference>
<evidence type="ECO:0000256" key="5">
    <source>
        <dbReference type="PIRNR" id="PIRNR038994"/>
    </source>
</evidence>
<dbReference type="InterPro" id="IPR003764">
    <property type="entry name" value="GlcNAc_6-P_deAcase"/>
</dbReference>
<feature type="binding site" evidence="7">
    <location>
        <begin position="312"/>
        <end position="314"/>
    </location>
    <ligand>
        <name>substrate</name>
    </ligand>
</feature>
<dbReference type="SUPFAM" id="SSF51556">
    <property type="entry name" value="Metallo-dependent hydrolases"/>
    <property type="match status" value="1"/>
</dbReference>
<dbReference type="Pfam" id="PF01979">
    <property type="entry name" value="Amidohydro_1"/>
    <property type="match status" value="1"/>
</dbReference>
<gene>
    <name evidence="10" type="primary">nagA</name>
    <name evidence="10" type="ORF">EXU30_03065</name>
</gene>
<dbReference type="PANTHER" id="PTHR11113">
    <property type="entry name" value="N-ACETYLGLUCOSAMINE-6-PHOSPHATE DEACETYLASE"/>
    <property type="match status" value="1"/>
</dbReference>
<name>A0A411PE67_9GAMM</name>
<dbReference type="PIRSF" id="PIRSF038994">
    <property type="entry name" value="NagA"/>
    <property type="match status" value="1"/>
</dbReference>
<evidence type="ECO:0000313" key="11">
    <source>
        <dbReference type="Proteomes" id="UP000291106"/>
    </source>
</evidence>
<evidence type="ECO:0000256" key="4">
    <source>
        <dbReference type="ARBA" id="ARBA00023277"/>
    </source>
</evidence>
<sequence>MKHIFKAKTLFDGTAYREDVLLATTAGVISAIEPANSEQGKLLLAEVGEAVTEVSGLLTPGFIDVQVNGGGGALFNAAPTVESIATIGKAHAQFGTTGFLPTVITDELEVMTQAADAVALAIAQNVPGVLGIHFEGPHLSVPKKGVHPEQHVRQISQAEIELFCRDDLGVKVVTLAPENVSPEVIEQLVDAGVKVCIGHSNADYQTTQKAIAAGASGFTHLFNAMSAFTSREPGVVGAALNSPDTWCGVIVDGHHVHAATLQVALKAKPHGKIMLVTDAMPPVGQDLDASFELFGTQVIRQGDRLNAPTGELAGCVLDMVGAVNNSVDMLQLELTEALRMAALYPSQFTGVEQGQIAIGKAANFVELTGEAGKMQVAATYISGNRVFAAQNLANTQGAAR</sequence>
<dbReference type="PANTHER" id="PTHR11113:SF14">
    <property type="entry name" value="N-ACETYLGLUCOSAMINE-6-PHOSPHATE DEACETYLASE"/>
    <property type="match status" value="1"/>
</dbReference>
<dbReference type="Proteomes" id="UP000291106">
    <property type="component" value="Chromosome"/>
</dbReference>
<evidence type="ECO:0000313" key="10">
    <source>
        <dbReference type="EMBL" id="QBF81788.1"/>
    </source>
</evidence>
<evidence type="ECO:0000256" key="8">
    <source>
        <dbReference type="PIRSR" id="PIRSR038994-3"/>
    </source>
</evidence>
<dbReference type="RefSeq" id="WP_130597762.1">
    <property type="nucleotide sequence ID" value="NZ_CP036200.1"/>
</dbReference>
<evidence type="ECO:0000256" key="2">
    <source>
        <dbReference type="ARBA" id="ARBA00022723"/>
    </source>
</evidence>
<proteinExistence type="inferred from homology"/>
<dbReference type="CDD" id="cd00854">
    <property type="entry name" value="NagA"/>
    <property type="match status" value="1"/>
</dbReference>
<dbReference type="Gene3D" id="2.30.40.10">
    <property type="entry name" value="Urease, subunit C, domain 1"/>
    <property type="match status" value="1"/>
</dbReference>
<dbReference type="OrthoDB" id="9776488at2"/>
<feature type="binding site" evidence="7">
    <location>
        <position position="255"/>
    </location>
    <ligand>
        <name>substrate</name>
    </ligand>
</feature>
<dbReference type="GO" id="GO:0006046">
    <property type="term" value="P:N-acetylglucosamine catabolic process"/>
    <property type="evidence" value="ECO:0007669"/>
    <property type="project" value="TreeGrafter"/>
</dbReference>
<evidence type="ECO:0000256" key="6">
    <source>
        <dbReference type="PIRSR" id="PIRSR038994-1"/>
    </source>
</evidence>
<dbReference type="FunFam" id="3.20.20.140:FF:000004">
    <property type="entry name" value="N-acetylglucosamine-6-phosphate deacetylase"/>
    <property type="match status" value="1"/>
</dbReference>
<protein>
    <recommendedName>
        <fullName evidence="5">N-acetylgalactosamine-6-phosphate deacetylase</fullName>
        <ecNumber evidence="5">3.5.1.25</ecNumber>
    </recommendedName>
    <alternativeName>
        <fullName evidence="5">N-acetylglucosamine-6-phosphate deacetylase</fullName>
    </alternativeName>
</protein>
<dbReference type="AlphaFoldDB" id="A0A411PE67"/>
<evidence type="ECO:0000256" key="3">
    <source>
        <dbReference type="ARBA" id="ARBA00022801"/>
    </source>
</evidence>
<feature type="binding site" evidence="7">
    <location>
        <begin position="223"/>
        <end position="224"/>
    </location>
    <ligand>
        <name>substrate</name>
    </ligand>
</feature>
<dbReference type="KEGG" id="smai:EXU30_03065"/>
<feature type="binding site" evidence="8">
    <location>
        <position position="199"/>
    </location>
    <ligand>
        <name>Zn(2+)</name>
        <dbReference type="ChEBI" id="CHEBI:29105"/>
    </ligand>
</feature>
<keyword evidence="11" id="KW-1185">Reference proteome</keyword>
<dbReference type="GO" id="GO:0046872">
    <property type="term" value="F:metal ion binding"/>
    <property type="evidence" value="ECO:0007669"/>
    <property type="project" value="UniProtKB-KW"/>
</dbReference>
<dbReference type="EC" id="3.5.1.25" evidence="5"/>
<keyword evidence="2 8" id="KW-0479">Metal-binding</keyword>
<evidence type="ECO:0000259" key="9">
    <source>
        <dbReference type="Pfam" id="PF01979"/>
    </source>
</evidence>
<keyword evidence="4 5" id="KW-0119">Carbohydrate metabolism</keyword>
<feature type="binding site" evidence="7">
    <location>
        <position position="231"/>
    </location>
    <ligand>
        <name>substrate</name>
    </ligand>
</feature>
<feature type="binding site" evidence="8">
    <location>
        <position position="220"/>
    </location>
    <ligand>
        <name>Zn(2+)</name>
        <dbReference type="ChEBI" id="CHEBI:29105"/>
    </ligand>
</feature>
<keyword evidence="3 5" id="KW-0378">Hydrolase</keyword>
<feature type="domain" description="Amidohydrolase-related" evidence="9">
    <location>
        <begin position="58"/>
        <end position="386"/>
    </location>
</feature>
<comment type="cofactor">
    <cofactor evidence="8">
        <name>a divalent metal cation</name>
        <dbReference type="ChEBI" id="CHEBI:60240"/>
    </cofactor>
    <text evidence="8">Binds 1 divalent metal cation per subunit.</text>
</comment>
<dbReference type="InterPro" id="IPR011059">
    <property type="entry name" value="Metal-dep_hydrolase_composite"/>
</dbReference>
<dbReference type="InterPro" id="IPR006680">
    <property type="entry name" value="Amidohydro-rel"/>
</dbReference>